<dbReference type="PANTHER" id="PTHR46499:SF1">
    <property type="entry name" value="QUEUINE TRNA-RIBOSYLTRANSFERASE"/>
    <property type="match status" value="1"/>
</dbReference>
<dbReference type="SUPFAM" id="SSF51713">
    <property type="entry name" value="tRNA-guanine transglycosylase"/>
    <property type="match status" value="1"/>
</dbReference>
<sequence length="372" mass="41988">MTLSRRKIIATPHGKISTPFFMPDATQGAVKLIESAKIKTIGVPAMVVNTLHLYLQPGLHIIKKASGIHQFMNWPGPLLSDSGGYQVFSLIYKTKGRAGKVYEDKVVFRSPIDGSRHELTPEKSIQIQFALGTDMLVCLDDVRPNDTDRGEAEAAVERTLKWARRCKKEYEKKVKSQKSKVKNYNRPLLFGVVQGGVFPDLRQHCAEELVKIGFDGLGFGARPIDEQGKFLTEVLKATTAAIPENYLRFALGVGAPEDIVYFARLGWDMFDCVIPTREGRHGRLYQMQKSKAQSQKFGKDFYIILNITNAKFAKDFSPINADSKLPELREHSKAYLHHLFKVSESLGQRLASLNNLEFYARLMKTVRQKPNQ</sequence>
<dbReference type="Pfam" id="PF01702">
    <property type="entry name" value="TGT"/>
    <property type="match status" value="1"/>
</dbReference>
<dbReference type="InterPro" id="IPR036511">
    <property type="entry name" value="TGT-like_sf"/>
</dbReference>
<name>A0A1F6GKJ8_9BACT</name>
<dbReference type="GO" id="GO:0005737">
    <property type="term" value="C:cytoplasm"/>
    <property type="evidence" value="ECO:0007669"/>
    <property type="project" value="TreeGrafter"/>
</dbReference>
<dbReference type="Proteomes" id="UP000176968">
    <property type="component" value="Unassembled WGS sequence"/>
</dbReference>
<reference evidence="5 6" key="1">
    <citation type="journal article" date="2016" name="Nat. Commun.">
        <title>Thousands of microbial genomes shed light on interconnected biogeochemical processes in an aquifer system.</title>
        <authorList>
            <person name="Anantharaman K."/>
            <person name="Brown C.T."/>
            <person name="Hug L.A."/>
            <person name="Sharon I."/>
            <person name="Castelle C.J."/>
            <person name="Probst A.J."/>
            <person name="Thomas B.C."/>
            <person name="Singh A."/>
            <person name="Wilkins M.J."/>
            <person name="Karaoz U."/>
            <person name="Brodie E.L."/>
            <person name="Williams K.H."/>
            <person name="Hubbard S.S."/>
            <person name="Banfield J.F."/>
        </authorList>
    </citation>
    <scope>NUCLEOTIDE SEQUENCE [LARGE SCALE GENOMIC DNA]</scope>
</reference>
<evidence type="ECO:0000256" key="3">
    <source>
        <dbReference type="ARBA" id="ARBA00022694"/>
    </source>
</evidence>
<keyword evidence="3" id="KW-0819">tRNA processing</keyword>
<dbReference type="InterPro" id="IPR050076">
    <property type="entry name" value="ArchSynthase1/Queuine_TRR"/>
</dbReference>
<dbReference type="InterPro" id="IPR004803">
    <property type="entry name" value="TGT"/>
</dbReference>
<feature type="domain" description="tRNA-guanine(15) transglycosylase-like" evidence="4">
    <location>
        <begin position="5"/>
        <end position="368"/>
    </location>
</feature>
<dbReference type="GO" id="GO:0008479">
    <property type="term" value="F:tRNA-guanosine(34) queuine transglycosylase activity"/>
    <property type="evidence" value="ECO:0007669"/>
    <property type="project" value="InterPro"/>
</dbReference>
<keyword evidence="2" id="KW-0808">Transferase</keyword>
<gene>
    <name evidence="5" type="ORF">A3E04_03755</name>
</gene>
<dbReference type="Gene3D" id="3.20.20.105">
    <property type="entry name" value="Queuine tRNA-ribosyltransferase-like"/>
    <property type="match status" value="1"/>
</dbReference>
<protein>
    <recommendedName>
        <fullName evidence="4">tRNA-guanine(15) transglycosylase-like domain-containing protein</fullName>
    </recommendedName>
</protein>
<organism evidence="5 6">
    <name type="scientific">Candidatus Kuenenbacteria bacterium RIFCSPHIGHO2_12_FULL_42_14</name>
    <dbReference type="NCBI Taxonomy" id="1798563"/>
    <lineage>
        <taxon>Bacteria</taxon>
        <taxon>Candidatus Kueneniibacteriota</taxon>
    </lineage>
</organism>
<dbReference type="GO" id="GO:0002099">
    <property type="term" value="P:tRNA wobble guanine modification"/>
    <property type="evidence" value="ECO:0007669"/>
    <property type="project" value="TreeGrafter"/>
</dbReference>
<dbReference type="EMBL" id="MFMY01000050">
    <property type="protein sequence ID" value="OGG98635.1"/>
    <property type="molecule type" value="Genomic_DNA"/>
</dbReference>
<keyword evidence="1" id="KW-0328">Glycosyltransferase</keyword>
<dbReference type="PANTHER" id="PTHR46499">
    <property type="entry name" value="QUEUINE TRNA-RIBOSYLTRANSFERASE"/>
    <property type="match status" value="1"/>
</dbReference>
<evidence type="ECO:0000259" key="4">
    <source>
        <dbReference type="Pfam" id="PF01702"/>
    </source>
</evidence>
<proteinExistence type="predicted"/>
<evidence type="ECO:0000256" key="2">
    <source>
        <dbReference type="ARBA" id="ARBA00022679"/>
    </source>
</evidence>
<dbReference type="AlphaFoldDB" id="A0A1F6GKJ8"/>
<dbReference type="NCBIfam" id="TIGR00449">
    <property type="entry name" value="tgt_general"/>
    <property type="match status" value="1"/>
</dbReference>
<accession>A0A1F6GKJ8</accession>
<dbReference type="InterPro" id="IPR002616">
    <property type="entry name" value="tRNA_ribo_trans-like"/>
</dbReference>
<evidence type="ECO:0000313" key="6">
    <source>
        <dbReference type="Proteomes" id="UP000176968"/>
    </source>
</evidence>
<evidence type="ECO:0000313" key="5">
    <source>
        <dbReference type="EMBL" id="OGG98635.1"/>
    </source>
</evidence>
<evidence type="ECO:0000256" key="1">
    <source>
        <dbReference type="ARBA" id="ARBA00022676"/>
    </source>
</evidence>
<comment type="caution">
    <text evidence="5">The sequence shown here is derived from an EMBL/GenBank/DDBJ whole genome shotgun (WGS) entry which is preliminary data.</text>
</comment>
<dbReference type="NCBIfam" id="TIGR00430">
    <property type="entry name" value="Q_tRNA_tgt"/>
    <property type="match status" value="1"/>
</dbReference>